<sequence>MKSISSQAVAIWPLLVFVAVFLGFGIYYDDFYALPSPVAALIGITAAFILLKGTINQKVDTFLKGCGDGKILTMCIIYLLAGAFATVTEATGSVDSIVNLGLSYISPAFFPVGIFVIASFLSFAAGTSVGSIVTLGPIVIAMAEKSESPLGLIGACLLAGAMFGDNLSLISDTTIAATQSLGCQMKDKFRYNSKIALPAAAVAIIILTVIGFSHEQTSAANEIKDFNLLLILPYILVVALSLVGLNVFVVLFAGLLFAGILGLGFGSFDFIGFAKKTYEGFTGMTEIFLLSLLTGGLAALVEKAGGIAYLLKNISRIISSKTTALLGIGALVSAANLCVANNTISIIISGKIAKEISDKYELQPQQSASVLDIFSCYIQGLIPYGAQILILISLSNFKMNYLELVQNAYYLHILLIFTLASIFISKKKPAHISLPDSPIL</sequence>
<feature type="transmembrane region" description="Helical" evidence="9">
    <location>
        <begin position="407"/>
        <end position="424"/>
    </location>
</feature>
<feature type="transmembrane region" description="Helical" evidence="9">
    <location>
        <begin position="195"/>
        <end position="214"/>
    </location>
</feature>
<feature type="transmembrane region" description="Helical" evidence="9">
    <location>
        <begin position="226"/>
        <end position="245"/>
    </location>
</feature>
<evidence type="ECO:0000256" key="5">
    <source>
        <dbReference type="ARBA" id="ARBA00022692"/>
    </source>
</evidence>
<evidence type="ECO:0000256" key="6">
    <source>
        <dbReference type="ARBA" id="ARBA00022989"/>
    </source>
</evidence>
<dbReference type="InterPro" id="IPR052180">
    <property type="entry name" value="NhaC_Na-H+_Antiporter"/>
</dbReference>
<feature type="transmembrane region" description="Helical" evidence="9">
    <location>
        <begin position="71"/>
        <end position="88"/>
    </location>
</feature>
<evidence type="ECO:0000256" key="2">
    <source>
        <dbReference type="ARBA" id="ARBA00022448"/>
    </source>
</evidence>
<evidence type="ECO:0000256" key="1">
    <source>
        <dbReference type="ARBA" id="ARBA00004651"/>
    </source>
</evidence>
<keyword evidence="2" id="KW-0813">Transport</keyword>
<comment type="subcellular location">
    <subcellularLocation>
        <location evidence="1">Cell membrane</location>
        <topology evidence="1">Multi-pass membrane protein</topology>
    </subcellularLocation>
</comment>
<feature type="transmembrane region" description="Helical" evidence="9">
    <location>
        <begin position="34"/>
        <end position="51"/>
    </location>
</feature>
<dbReference type="RefSeq" id="WP_251833121.1">
    <property type="nucleotide sequence ID" value="NZ_JACSPS010000002.1"/>
</dbReference>
<dbReference type="PANTHER" id="PTHR33451">
    <property type="entry name" value="MALATE-2H(+)/NA(+)-LACTATE ANTIPORTER"/>
    <property type="match status" value="1"/>
</dbReference>
<feature type="domain" description="Na+/H+ antiporter NhaC-like C-terminal" evidence="10">
    <location>
        <begin position="29"/>
        <end position="211"/>
    </location>
</feature>
<evidence type="ECO:0000256" key="9">
    <source>
        <dbReference type="SAM" id="Phobius"/>
    </source>
</evidence>
<comment type="similarity">
    <text evidence="8">Belongs to the NhaC Na(+)/H(+) (TC 2.A.35) antiporter family.</text>
</comment>
<comment type="caution">
    <text evidence="11">The sequence shown here is derived from an EMBL/GenBank/DDBJ whole genome shotgun (WGS) entry which is preliminary data.</text>
</comment>
<feature type="transmembrane region" description="Helical" evidence="9">
    <location>
        <begin position="287"/>
        <end position="311"/>
    </location>
</feature>
<evidence type="ECO:0000256" key="7">
    <source>
        <dbReference type="ARBA" id="ARBA00023136"/>
    </source>
</evidence>
<evidence type="ECO:0000256" key="3">
    <source>
        <dbReference type="ARBA" id="ARBA00022449"/>
    </source>
</evidence>
<keyword evidence="5 9" id="KW-0812">Transmembrane</keyword>
<feature type="transmembrane region" description="Helical" evidence="9">
    <location>
        <begin position="108"/>
        <end position="138"/>
    </location>
</feature>
<feature type="transmembrane region" description="Helical" evidence="9">
    <location>
        <begin position="150"/>
        <end position="170"/>
    </location>
</feature>
<gene>
    <name evidence="11" type="ORF">H9628_05480</name>
</gene>
<proteinExistence type="inferred from homology"/>
<feature type="transmembrane region" description="Helical" evidence="9">
    <location>
        <begin position="251"/>
        <end position="275"/>
    </location>
</feature>
<feature type="transmembrane region" description="Helical" evidence="9">
    <location>
        <begin position="369"/>
        <end position="395"/>
    </location>
</feature>
<dbReference type="Pfam" id="PF03553">
    <property type="entry name" value="Na_H_antiporter"/>
    <property type="match status" value="2"/>
</dbReference>
<dbReference type="InterPro" id="IPR018461">
    <property type="entry name" value="Na/H_Antiport_NhaC-like_C"/>
</dbReference>
<dbReference type="PANTHER" id="PTHR33451:SF4">
    <property type="entry name" value="NA+_H+ ANTIPORTER"/>
    <property type="match status" value="1"/>
</dbReference>
<evidence type="ECO:0000256" key="4">
    <source>
        <dbReference type="ARBA" id="ARBA00022475"/>
    </source>
</evidence>
<dbReference type="Proteomes" id="UP000626242">
    <property type="component" value="Unassembled WGS sequence"/>
</dbReference>
<keyword evidence="3" id="KW-0050">Antiport</keyword>
<organism evidence="11 12">
    <name type="scientific">Kaistella pullorum</name>
    <dbReference type="NCBI Taxonomy" id="2763074"/>
    <lineage>
        <taxon>Bacteria</taxon>
        <taxon>Pseudomonadati</taxon>
        <taxon>Bacteroidota</taxon>
        <taxon>Flavobacteriia</taxon>
        <taxon>Flavobacteriales</taxon>
        <taxon>Weeksellaceae</taxon>
        <taxon>Chryseobacterium group</taxon>
        <taxon>Kaistella</taxon>
    </lineage>
</organism>
<feature type="transmembrane region" description="Helical" evidence="9">
    <location>
        <begin position="323"/>
        <end position="348"/>
    </location>
</feature>
<feature type="transmembrane region" description="Helical" evidence="9">
    <location>
        <begin position="9"/>
        <end position="28"/>
    </location>
</feature>
<evidence type="ECO:0000313" key="11">
    <source>
        <dbReference type="EMBL" id="MBD8017916.1"/>
    </source>
</evidence>
<dbReference type="EMBL" id="JACSPS010000002">
    <property type="protein sequence ID" value="MBD8017916.1"/>
    <property type="molecule type" value="Genomic_DNA"/>
</dbReference>
<name>A0ABR8WMK7_9FLAO</name>
<evidence type="ECO:0000313" key="12">
    <source>
        <dbReference type="Proteomes" id="UP000626242"/>
    </source>
</evidence>
<evidence type="ECO:0000256" key="8">
    <source>
        <dbReference type="ARBA" id="ARBA00038435"/>
    </source>
</evidence>
<feature type="domain" description="Na+/H+ antiporter NhaC-like C-terminal" evidence="10">
    <location>
        <begin position="237"/>
        <end position="418"/>
    </location>
</feature>
<protein>
    <submittedName>
        <fullName evidence="11">Na+/H+ antiporter NhaC family protein</fullName>
    </submittedName>
</protein>
<reference evidence="11 12" key="1">
    <citation type="submission" date="2020-08" db="EMBL/GenBank/DDBJ databases">
        <title>A Genomic Blueprint of the Chicken Gut Microbiome.</title>
        <authorList>
            <person name="Gilroy R."/>
            <person name="Ravi A."/>
            <person name="Getino M."/>
            <person name="Pursley I."/>
            <person name="Horton D.L."/>
            <person name="Alikhan N.-F."/>
            <person name="Baker D."/>
            <person name="Gharbi K."/>
            <person name="Hall N."/>
            <person name="Watson M."/>
            <person name="Adriaenssens E.M."/>
            <person name="Foster-Nyarko E."/>
            <person name="Jarju S."/>
            <person name="Secka A."/>
            <person name="Antonio M."/>
            <person name="Oren A."/>
            <person name="Chaudhuri R."/>
            <person name="La Ragione R.M."/>
            <person name="Hildebrand F."/>
            <person name="Pallen M.J."/>
        </authorList>
    </citation>
    <scope>NUCLEOTIDE SEQUENCE [LARGE SCALE GENOMIC DNA]</scope>
    <source>
        <strain evidence="11 12">Sa1CVA4</strain>
    </source>
</reference>
<keyword evidence="4" id="KW-1003">Cell membrane</keyword>
<keyword evidence="6 9" id="KW-1133">Transmembrane helix</keyword>
<accession>A0ABR8WMK7</accession>
<keyword evidence="7 9" id="KW-0472">Membrane</keyword>
<evidence type="ECO:0000259" key="10">
    <source>
        <dbReference type="Pfam" id="PF03553"/>
    </source>
</evidence>
<keyword evidence="12" id="KW-1185">Reference proteome</keyword>